<dbReference type="EMBL" id="ADJX01000001">
    <property type="protein sequence ID" value="OSL50841.1"/>
    <property type="molecule type" value="Genomic_DNA"/>
</dbReference>
<protein>
    <submittedName>
        <fullName evidence="2">Transcriptional activator for leuABCD operon</fullName>
    </submittedName>
</protein>
<gene>
    <name evidence="2" type="ORF">EATG_03368</name>
</gene>
<feature type="transmembrane region" description="Helical" evidence="1">
    <location>
        <begin position="23"/>
        <end position="40"/>
    </location>
</feature>
<dbReference type="AlphaFoldDB" id="A0AAJ3U1M2"/>
<name>A0AAJ3U1M2_ECOLX</name>
<reference evidence="2 3" key="1">
    <citation type="submission" date="2010-04" db="EMBL/GenBank/DDBJ databases">
        <title>The Genome Sequence of Escherichia coli H605.</title>
        <authorList>
            <consortium name="The Broad Institute Genome Sequencing Platform"/>
            <consortium name="The Broad Institute Genome Sequencing Center for Infectious Disease"/>
            <person name="Feldgarden M."/>
            <person name="Gordon D.M."/>
            <person name="Johnson J.R."/>
            <person name="Johnston B.D."/>
            <person name="Young S."/>
            <person name="Zeng Q."/>
            <person name="Koehrsen M."/>
            <person name="Alvarado L."/>
            <person name="Berlin A.M."/>
            <person name="Borenstein D."/>
            <person name="Chapman S.B."/>
            <person name="Chen Z."/>
            <person name="Engels R."/>
            <person name="Freedman E."/>
            <person name="Gellesch M."/>
            <person name="Goldberg J."/>
            <person name="Griggs A."/>
            <person name="Gujja S."/>
            <person name="Heilman E.R."/>
            <person name="Heiman D.I."/>
            <person name="Hepburn T.A."/>
            <person name="Howarth C."/>
            <person name="Jen D."/>
            <person name="Larson L."/>
            <person name="Mehta T."/>
            <person name="Park D."/>
            <person name="Pearson M."/>
            <person name="Richards J."/>
            <person name="Roberts A."/>
            <person name="Saif S."/>
            <person name="Shea T.D."/>
            <person name="Shenoy N."/>
            <person name="Sisk P."/>
            <person name="Stolte C."/>
            <person name="Sykes S.N."/>
            <person name="Walk T."/>
            <person name="White J."/>
            <person name="Yandava C."/>
            <person name="Haas B."/>
            <person name="Henn M.R."/>
            <person name="Nusbaum C."/>
            <person name="Birren B."/>
        </authorList>
    </citation>
    <scope>NUCLEOTIDE SEQUENCE [LARGE SCALE GENOMIC DNA]</scope>
    <source>
        <strain evidence="2 3">H605</strain>
    </source>
</reference>
<organism evidence="2 3">
    <name type="scientific">Escherichia coli H605</name>
    <dbReference type="NCBI Taxonomy" id="656410"/>
    <lineage>
        <taxon>Bacteria</taxon>
        <taxon>Pseudomonadati</taxon>
        <taxon>Pseudomonadota</taxon>
        <taxon>Gammaproteobacteria</taxon>
        <taxon>Enterobacterales</taxon>
        <taxon>Enterobacteriaceae</taxon>
        <taxon>Escherichia</taxon>
    </lineage>
</organism>
<evidence type="ECO:0000256" key="1">
    <source>
        <dbReference type="SAM" id="Phobius"/>
    </source>
</evidence>
<evidence type="ECO:0000313" key="2">
    <source>
        <dbReference type="EMBL" id="OSL50841.1"/>
    </source>
</evidence>
<proteinExistence type="predicted"/>
<sequence length="41" mass="4991">MDYYAVVNDSSHGNGFCFYQNPYLYVFLILRIFLFLILYAW</sequence>
<accession>A0AAJ3U1M2</accession>
<comment type="caution">
    <text evidence="2">The sequence shown here is derived from an EMBL/GenBank/DDBJ whole genome shotgun (WGS) entry which is preliminary data.</text>
</comment>
<keyword evidence="1" id="KW-0812">Transmembrane</keyword>
<evidence type="ECO:0000313" key="3">
    <source>
        <dbReference type="Proteomes" id="UP000243401"/>
    </source>
</evidence>
<dbReference type="Proteomes" id="UP000243401">
    <property type="component" value="Unassembled WGS sequence"/>
</dbReference>
<keyword evidence="1" id="KW-0472">Membrane</keyword>
<keyword evidence="1" id="KW-1133">Transmembrane helix</keyword>